<dbReference type="AlphaFoldDB" id="A0AAN7D4W0"/>
<proteinExistence type="predicted"/>
<organism evidence="3 4">
    <name type="scientific">Mucor velutinosus</name>
    <dbReference type="NCBI Taxonomy" id="708070"/>
    <lineage>
        <taxon>Eukaryota</taxon>
        <taxon>Fungi</taxon>
        <taxon>Fungi incertae sedis</taxon>
        <taxon>Mucoromycota</taxon>
        <taxon>Mucoromycotina</taxon>
        <taxon>Mucoromycetes</taxon>
        <taxon>Mucorales</taxon>
        <taxon>Mucorineae</taxon>
        <taxon>Mucoraceae</taxon>
        <taxon>Mucor</taxon>
    </lineage>
</organism>
<dbReference type="EMBL" id="JASEJX010000033">
    <property type="protein sequence ID" value="KAK4510369.1"/>
    <property type="molecule type" value="Genomic_DNA"/>
</dbReference>
<dbReference type="InterPro" id="IPR019236">
    <property type="entry name" value="APP1_cat"/>
</dbReference>
<dbReference type="InterPro" id="IPR052935">
    <property type="entry name" value="Mg2+_PAP"/>
</dbReference>
<reference evidence="3 4" key="1">
    <citation type="submission" date="2022-11" db="EMBL/GenBank/DDBJ databases">
        <title>Mucor velutinosus strain NIH1002 WGS.</title>
        <authorList>
            <person name="Subramanian P."/>
            <person name="Mullikin J.C."/>
            <person name="Segre J.A."/>
            <person name="Zelazny A.M."/>
        </authorList>
    </citation>
    <scope>NUCLEOTIDE SEQUENCE [LARGE SCALE GENOMIC DNA]</scope>
    <source>
        <strain evidence="3 4">NIH1002</strain>
    </source>
</reference>
<dbReference type="SUPFAM" id="SSF56784">
    <property type="entry name" value="HAD-like"/>
    <property type="match status" value="1"/>
</dbReference>
<sequence length="662" mass="74666">MHKPSLKHYHLPTKSSLSTATASSKSCNSSQLPLSIDTTTHAVHRECILFPTYAFRDPSNIDQWIVRTKGWALSMKKPGPKQRVLKGITKSVAGKGSATHEHANKMFESRFKYFMAKGKRNKRIQVEAIGAATNAEWIQLGNNPSLQSPLTPPPSSSSTPHNNLEDVQLQKQTSLQWQKIYDATKKYADSPATVIHNHDDNDVNPPPIFLDTPHAPTSMASNTDHQISSDEDDDEEGDSSCDEMASPLSENGTILKSAGAGVFQGEFCISGQQVEKWIRDSNHASSEEQDEERMIKIRSCSKRDGHHTTTKKDFFFPPSYGIVQLIEPYGVSVISDIDDTIKDTRILSGARTVLSNTFFNPTRAIPGMADAYLQWYNQGASYHYVSNSPFQLVHMLHQFINSHHFPPGSFHLRPSTGIISKLVQESGRSKRESICKILRDFPHRKFVLVGDSGEIDLEIYTRIAADFPGQIIKIFIRDITTHQHHHYPTTQEQKQRRINNKRSATLPAFFSSNFASSHKTESTPNLSSTIHQDDQRIPNTDYDDDEDNDEEDEELQDTATKLAELVLEPSLTGHQPLHMETHLQTAAAADEDLPEGLQQQHYHQHQQPPSQSLIQLFSRLAIARRLVKGIDVVLFKESKELYQDEQVKLALARYKNSKQKQY</sequence>
<feature type="region of interest" description="Disordered" evidence="1">
    <location>
        <begin position="142"/>
        <end position="163"/>
    </location>
</feature>
<feature type="compositionally biased region" description="Basic residues" evidence="1">
    <location>
        <begin position="1"/>
        <end position="11"/>
    </location>
</feature>
<feature type="compositionally biased region" description="Acidic residues" evidence="1">
    <location>
        <begin position="229"/>
        <end position="241"/>
    </location>
</feature>
<accession>A0AAN7D4W0</accession>
<dbReference type="RefSeq" id="XP_064677035.1">
    <property type="nucleotide sequence ID" value="XM_064824099.1"/>
</dbReference>
<dbReference type="GeneID" id="89948485"/>
<gene>
    <name evidence="3" type="ORF">ATC70_004799</name>
</gene>
<dbReference type="PANTHER" id="PTHR28208:SF3">
    <property type="entry name" value="PHOSPHATIDATE PHOSPHATASE APP1"/>
    <property type="match status" value="1"/>
</dbReference>
<feature type="region of interest" description="Disordered" evidence="1">
    <location>
        <begin position="510"/>
        <end position="557"/>
    </location>
</feature>
<feature type="compositionally biased region" description="Low complexity" evidence="1">
    <location>
        <begin position="13"/>
        <end position="26"/>
    </location>
</feature>
<evidence type="ECO:0000313" key="3">
    <source>
        <dbReference type="EMBL" id="KAK4510369.1"/>
    </source>
</evidence>
<evidence type="ECO:0000313" key="4">
    <source>
        <dbReference type="Proteomes" id="UP001304243"/>
    </source>
</evidence>
<protein>
    <recommendedName>
        <fullName evidence="2">Phosphatidate phosphatase APP1 catalytic domain-containing protein</fullName>
    </recommendedName>
</protein>
<evidence type="ECO:0000256" key="1">
    <source>
        <dbReference type="SAM" id="MobiDB-lite"/>
    </source>
</evidence>
<comment type="caution">
    <text evidence="3">The sequence shown here is derived from an EMBL/GenBank/DDBJ whole genome shotgun (WGS) entry which is preliminary data.</text>
</comment>
<feature type="region of interest" description="Disordered" evidence="1">
    <location>
        <begin position="193"/>
        <end position="247"/>
    </location>
</feature>
<dbReference type="InterPro" id="IPR036412">
    <property type="entry name" value="HAD-like_sf"/>
</dbReference>
<evidence type="ECO:0000259" key="2">
    <source>
        <dbReference type="Pfam" id="PF09949"/>
    </source>
</evidence>
<dbReference type="GO" id="GO:0008195">
    <property type="term" value="F:phosphatidate phosphatase activity"/>
    <property type="evidence" value="ECO:0007669"/>
    <property type="project" value="InterPro"/>
</dbReference>
<feature type="region of interest" description="Disordered" evidence="1">
    <location>
        <begin position="1"/>
        <end position="30"/>
    </location>
</feature>
<feature type="compositionally biased region" description="Polar residues" evidence="1">
    <location>
        <begin position="510"/>
        <end position="530"/>
    </location>
</feature>
<name>A0AAN7D4W0_9FUNG</name>
<keyword evidence="4" id="KW-1185">Reference proteome</keyword>
<feature type="domain" description="Phosphatidate phosphatase APP1 catalytic" evidence="2">
    <location>
        <begin position="331"/>
        <end position="478"/>
    </location>
</feature>
<dbReference type="PANTHER" id="PTHR28208">
    <property type="entry name" value="PHOSPHATIDATE PHOSPHATASE APP1"/>
    <property type="match status" value="1"/>
</dbReference>
<feature type="region of interest" description="Disordered" evidence="1">
    <location>
        <begin position="282"/>
        <end position="307"/>
    </location>
</feature>
<dbReference type="Pfam" id="PF09949">
    <property type="entry name" value="APP1_cat"/>
    <property type="match status" value="1"/>
</dbReference>
<dbReference type="Proteomes" id="UP001304243">
    <property type="component" value="Unassembled WGS sequence"/>
</dbReference>
<feature type="compositionally biased region" description="Acidic residues" evidence="1">
    <location>
        <begin position="541"/>
        <end position="556"/>
    </location>
</feature>